<gene>
    <name evidence="1" type="ORF">ACFFK8_07845</name>
</gene>
<dbReference type="InterPro" id="IPR036388">
    <property type="entry name" value="WH-like_DNA-bd_sf"/>
</dbReference>
<comment type="caution">
    <text evidence="1">The sequence shown here is derived from an EMBL/GenBank/DDBJ whole genome shotgun (WGS) entry which is preliminary data.</text>
</comment>
<sequence>MDTCSQQLHQCLDLMARSALLFTDGDRANMDILITMLGEVDKQIICARYGLFGTVRQPLAAIAARYGVPPGAIVEILEKDLRKLAVTPEWQMLLSRFPPLVRRRLGDG</sequence>
<accession>A0ABV5ZK03</accession>
<evidence type="ECO:0000313" key="2">
    <source>
        <dbReference type="Proteomes" id="UP001589688"/>
    </source>
</evidence>
<evidence type="ECO:0000313" key="1">
    <source>
        <dbReference type="EMBL" id="MFB9897707.1"/>
    </source>
</evidence>
<keyword evidence="2" id="KW-1185">Reference proteome</keyword>
<dbReference type="EMBL" id="JBHLZF010000002">
    <property type="protein sequence ID" value="MFB9897707.1"/>
    <property type="molecule type" value="Genomic_DNA"/>
</dbReference>
<protein>
    <submittedName>
        <fullName evidence="1">RNA polymerase subunit sigma</fullName>
    </submittedName>
</protein>
<dbReference type="Proteomes" id="UP001589688">
    <property type="component" value="Unassembled WGS sequence"/>
</dbReference>
<organism evidence="1 2">
    <name type="scientific">Hallella seregens ATCC 51272</name>
    <dbReference type="NCBI Taxonomy" id="1336250"/>
    <lineage>
        <taxon>Bacteria</taxon>
        <taxon>Pseudomonadati</taxon>
        <taxon>Bacteroidota</taxon>
        <taxon>Bacteroidia</taxon>
        <taxon>Bacteroidales</taxon>
        <taxon>Prevotellaceae</taxon>
        <taxon>Hallella</taxon>
    </lineage>
</organism>
<reference evidence="1 2" key="1">
    <citation type="submission" date="2024-09" db="EMBL/GenBank/DDBJ databases">
        <authorList>
            <person name="Sun Q."/>
            <person name="Mori K."/>
        </authorList>
    </citation>
    <scope>NUCLEOTIDE SEQUENCE [LARGE SCALE GENOMIC DNA]</scope>
    <source>
        <strain evidence="1 2">ATCC 51272</strain>
    </source>
</reference>
<dbReference type="RefSeq" id="WP_027951613.1">
    <property type="nucleotide sequence ID" value="NZ_JADU01000001.1"/>
</dbReference>
<name>A0ABV5ZK03_9BACT</name>
<proteinExistence type="predicted"/>
<dbReference type="Gene3D" id="1.10.10.10">
    <property type="entry name" value="Winged helix-like DNA-binding domain superfamily/Winged helix DNA-binding domain"/>
    <property type="match status" value="1"/>
</dbReference>
<dbReference type="InterPro" id="IPR013324">
    <property type="entry name" value="RNA_pol_sigma_r3/r4-like"/>
</dbReference>
<dbReference type="SUPFAM" id="SSF88659">
    <property type="entry name" value="Sigma3 and sigma4 domains of RNA polymerase sigma factors"/>
    <property type="match status" value="1"/>
</dbReference>